<dbReference type="Pfam" id="PF13499">
    <property type="entry name" value="EF-hand_7"/>
    <property type="match status" value="1"/>
</dbReference>
<dbReference type="NCBIfam" id="TIGR00178">
    <property type="entry name" value="monomer_idh"/>
    <property type="match status" value="1"/>
</dbReference>
<dbReference type="SUPFAM" id="SSF53659">
    <property type="entry name" value="Isocitrate/Isopropylmalate dehydrogenase-like"/>
    <property type="match status" value="1"/>
</dbReference>
<protein>
    <submittedName>
        <fullName evidence="10">Monomeric isocitrate dehydrogenase</fullName>
    </submittedName>
</protein>
<dbReference type="InterPro" id="IPR018247">
    <property type="entry name" value="EF_Hand_1_Ca_BS"/>
</dbReference>
<dbReference type="PROSITE" id="PS00018">
    <property type="entry name" value="EF_HAND_1"/>
    <property type="match status" value="2"/>
</dbReference>
<evidence type="ECO:0000259" key="9">
    <source>
        <dbReference type="PROSITE" id="PS50222"/>
    </source>
</evidence>
<comment type="caution">
    <text evidence="10">The sequence shown here is derived from an EMBL/GenBank/DDBJ whole genome shotgun (WGS) entry which is preliminary data.</text>
</comment>
<evidence type="ECO:0000256" key="3">
    <source>
        <dbReference type="ARBA" id="ARBA00022532"/>
    </source>
</evidence>
<keyword evidence="2" id="KW-0329">Glyoxylate bypass</keyword>
<dbReference type="Proteomes" id="UP001363151">
    <property type="component" value="Unassembled WGS sequence"/>
</dbReference>
<keyword evidence="11" id="KW-1185">Reference proteome</keyword>
<dbReference type="PROSITE" id="PS50222">
    <property type="entry name" value="EF_HAND_2"/>
    <property type="match status" value="2"/>
</dbReference>
<dbReference type="PANTHER" id="PTHR36999">
    <property type="entry name" value="ISOCITRATE DEHYDROGENASE [NADP]"/>
    <property type="match status" value="1"/>
</dbReference>
<keyword evidence="4" id="KW-0479">Metal-binding</keyword>
<evidence type="ECO:0000256" key="4">
    <source>
        <dbReference type="ARBA" id="ARBA00022723"/>
    </source>
</evidence>
<name>A0ABR1GAC2_AURAN</name>
<dbReference type="PANTHER" id="PTHR36999:SF1">
    <property type="entry name" value="ISOCITRATE DEHYDROGENASE (NADP(+))"/>
    <property type="match status" value="1"/>
</dbReference>
<dbReference type="Gene3D" id="1.10.238.10">
    <property type="entry name" value="EF-hand"/>
    <property type="match status" value="1"/>
</dbReference>
<feature type="domain" description="EF-hand" evidence="9">
    <location>
        <begin position="77"/>
        <end position="112"/>
    </location>
</feature>
<dbReference type="SMART" id="SM00054">
    <property type="entry name" value="EFh"/>
    <property type="match status" value="2"/>
</dbReference>
<dbReference type="EMBL" id="JBBJCI010000037">
    <property type="protein sequence ID" value="KAK7250257.1"/>
    <property type="molecule type" value="Genomic_DNA"/>
</dbReference>
<evidence type="ECO:0000256" key="8">
    <source>
        <dbReference type="ARBA" id="ARBA00023002"/>
    </source>
</evidence>
<dbReference type="Pfam" id="PF03971">
    <property type="entry name" value="IDH"/>
    <property type="match status" value="1"/>
</dbReference>
<dbReference type="InterPro" id="IPR002048">
    <property type="entry name" value="EF_hand_dom"/>
</dbReference>
<feature type="domain" description="EF-hand" evidence="9">
    <location>
        <begin position="41"/>
        <end position="76"/>
    </location>
</feature>
<keyword evidence="3" id="KW-0816">Tricarboxylic acid cycle</keyword>
<dbReference type="InterPro" id="IPR011992">
    <property type="entry name" value="EF-hand-dom_pair"/>
</dbReference>
<evidence type="ECO:0000256" key="2">
    <source>
        <dbReference type="ARBA" id="ARBA00022435"/>
    </source>
</evidence>
<sequence>MMPRRLLQTALRGKLASLKAARSGARTFADVAEARSAAAKRELAILAEAFQRYDGDASGALDRAEITEALEDLNIPGDEVFVDSLFTQLDKNKDGTVELREWLEHLPKGTRIRVVDKFGPGTGSALDEYRAVRIEVPTASVVYTYCDEAPMLATHSLLPICRAFTEHASIAMEERDISLAGRVLANFPEHLTPDQRIDDELAALGELAKSPAANIIKLPNISASIPQLEACIEELQSKGYAVPDYDEDSKARYAKVLGSAVNPVLREGNSDRRVAKPVKDYAKANPHKMGAWEPTSKSHVAHMSDGDFYGSEQSHVVGALGDHKDAGVVTIEFVPAGGGEAQTLKKRTPLQAGEVIDASRMDVAKLRAFFAAEIDDAKDQGVLFSLHLKATMMKVSDPIMFGHCVETFYRDTFAKHADFVKEHGVDATNGLGDFYAKLDACGDEKLKAQIAAELEECLTDCESKRPPLAMVDSDRGITNLHVPSDIIIDASVPAALRESGKMWGPDGELKDAKFVIPDRCYATSYAKVVDHCIAHGAFDPTTMGCVANVGLMAQKAQEYGSHDKTFTAPGAGAIRVVDRASGDVLMSHDVSEGDIWRMCQTKDSPIQDWVKLAVSRARATGDPAIFWLDETRPHDANLIAKVNAYLPEHDTAGLDISILAPPDAMAKTLERCRAGEDTISVTGNVLRDYLTDLFPILELGTSAKMLSIVPLLAGGGLFETGAGGSAPKHVQQLQAVNHLRWDSLGEFLALAVSLEDLANKTNNAKGLVVADALNDATAKLLAEDKSPKRKPGTLDNRGSHFFIAKYWAEALAAQTTDAELAERYAPAAALLAANEATILEELAVGSHAPADIGGYYKVDAAKADAVMRPSPTFNAIIDSLTKSIKFLDDEAEKVAA</sequence>
<proteinExistence type="predicted"/>
<evidence type="ECO:0000313" key="10">
    <source>
        <dbReference type="EMBL" id="KAK7250257.1"/>
    </source>
</evidence>
<dbReference type="SUPFAM" id="SSF47473">
    <property type="entry name" value="EF-hand"/>
    <property type="match status" value="1"/>
</dbReference>
<dbReference type="InterPro" id="IPR004436">
    <property type="entry name" value="Isocitrate_DH_NADP_mono"/>
</dbReference>
<accession>A0ABR1GAC2</accession>
<keyword evidence="8" id="KW-0560">Oxidoreductase</keyword>
<evidence type="ECO:0000256" key="6">
    <source>
        <dbReference type="ARBA" id="ARBA00022842"/>
    </source>
</evidence>
<keyword evidence="6" id="KW-0460">Magnesium</keyword>
<evidence type="ECO:0000313" key="11">
    <source>
        <dbReference type="Proteomes" id="UP001363151"/>
    </source>
</evidence>
<dbReference type="CDD" id="cd00051">
    <property type="entry name" value="EFh"/>
    <property type="match status" value="1"/>
</dbReference>
<evidence type="ECO:0000256" key="7">
    <source>
        <dbReference type="ARBA" id="ARBA00022857"/>
    </source>
</evidence>
<comment type="cofactor">
    <cofactor evidence="1">
        <name>Mg(2+)</name>
        <dbReference type="ChEBI" id="CHEBI:18420"/>
    </cofactor>
</comment>
<organism evidence="10 11">
    <name type="scientific">Aureococcus anophagefferens</name>
    <name type="common">Harmful bloom alga</name>
    <dbReference type="NCBI Taxonomy" id="44056"/>
    <lineage>
        <taxon>Eukaryota</taxon>
        <taxon>Sar</taxon>
        <taxon>Stramenopiles</taxon>
        <taxon>Ochrophyta</taxon>
        <taxon>Pelagophyceae</taxon>
        <taxon>Pelagomonadales</taxon>
        <taxon>Pelagomonadaceae</taxon>
        <taxon>Aureococcus</taxon>
    </lineage>
</organism>
<gene>
    <name evidence="10" type="primary">IDH1</name>
    <name evidence="10" type="ORF">SO694_00007116</name>
</gene>
<keyword evidence="5" id="KW-0106">Calcium</keyword>
<evidence type="ECO:0000256" key="1">
    <source>
        <dbReference type="ARBA" id="ARBA00001946"/>
    </source>
</evidence>
<evidence type="ECO:0000256" key="5">
    <source>
        <dbReference type="ARBA" id="ARBA00022837"/>
    </source>
</evidence>
<keyword evidence="7" id="KW-0521">NADP</keyword>
<reference evidence="10 11" key="1">
    <citation type="submission" date="2024-03" db="EMBL/GenBank/DDBJ databases">
        <title>Aureococcus anophagefferens CCMP1851 and Kratosvirus quantuckense: Draft genome of a second virus-susceptible host strain in the model system.</title>
        <authorList>
            <person name="Chase E."/>
            <person name="Truchon A.R."/>
            <person name="Schepens W."/>
            <person name="Wilhelm S.W."/>
        </authorList>
    </citation>
    <scope>NUCLEOTIDE SEQUENCE [LARGE SCALE GENOMIC DNA]</scope>
    <source>
        <strain evidence="10 11">CCMP1851</strain>
    </source>
</reference>